<accession>A0A8H6A126</accession>
<feature type="region of interest" description="Disordered" evidence="1">
    <location>
        <begin position="275"/>
        <end position="334"/>
    </location>
</feature>
<dbReference type="EMBL" id="SPNV01000195">
    <property type="protein sequence ID" value="KAF5858685.1"/>
    <property type="molecule type" value="Genomic_DNA"/>
</dbReference>
<organism evidence="2 3">
    <name type="scientific">Petromyces alliaceus</name>
    <name type="common">Aspergillus alliaceus</name>
    <dbReference type="NCBI Taxonomy" id="209559"/>
    <lineage>
        <taxon>Eukaryota</taxon>
        <taxon>Fungi</taxon>
        <taxon>Dikarya</taxon>
        <taxon>Ascomycota</taxon>
        <taxon>Pezizomycotina</taxon>
        <taxon>Eurotiomycetes</taxon>
        <taxon>Eurotiomycetidae</taxon>
        <taxon>Eurotiales</taxon>
        <taxon>Aspergillaceae</taxon>
        <taxon>Aspergillus</taxon>
        <taxon>Aspergillus subgen. Circumdati</taxon>
    </lineage>
</organism>
<evidence type="ECO:0000313" key="2">
    <source>
        <dbReference type="EMBL" id="KAF5858685.1"/>
    </source>
</evidence>
<feature type="compositionally biased region" description="Basic and acidic residues" evidence="1">
    <location>
        <begin position="284"/>
        <end position="293"/>
    </location>
</feature>
<feature type="region of interest" description="Disordered" evidence="1">
    <location>
        <begin position="105"/>
        <end position="124"/>
    </location>
</feature>
<name>A0A8H6A126_PETAA</name>
<reference evidence="2 3" key="1">
    <citation type="submission" date="2019-04" db="EMBL/GenBank/DDBJ databases">
        <title>Aspergillus burnettii sp. nov., novel species from soil in southeast Queensland.</title>
        <authorList>
            <person name="Gilchrist C.L.M."/>
            <person name="Pitt J.I."/>
            <person name="Lange L."/>
            <person name="Lacey H.J."/>
            <person name="Vuong D."/>
            <person name="Midgley D.J."/>
            <person name="Greenfield P."/>
            <person name="Bradbury M."/>
            <person name="Lacey E."/>
            <person name="Busk P.K."/>
            <person name="Pilgaard B."/>
            <person name="Chooi Y.H."/>
            <person name="Piggott A.M."/>
        </authorList>
    </citation>
    <scope>NUCLEOTIDE SEQUENCE [LARGE SCALE GENOMIC DNA]</scope>
    <source>
        <strain evidence="2 3">FRR 5400</strain>
    </source>
</reference>
<protein>
    <submittedName>
        <fullName evidence="2">Uncharacterized protein</fullName>
    </submittedName>
</protein>
<feature type="compositionally biased region" description="Polar residues" evidence="1">
    <location>
        <begin position="294"/>
        <end position="303"/>
    </location>
</feature>
<evidence type="ECO:0000313" key="3">
    <source>
        <dbReference type="Proteomes" id="UP000541154"/>
    </source>
</evidence>
<comment type="caution">
    <text evidence="2">The sequence shown here is derived from an EMBL/GenBank/DDBJ whole genome shotgun (WGS) entry which is preliminary data.</text>
</comment>
<gene>
    <name evidence="2" type="ORF">ETB97_003900</name>
</gene>
<keyword evidence="3" id="KW-1185">Reference proteome</keyword>
<dbReference type="AlphaFoldDB" id="A0A8H6A126"/>
<proteinExistence type="predicted"/>
<sequence length="334" mass="37861">MNSVTARSLYRPLEWEVTPDMLPVCSVCIQDNDIAELLESLNYSLPYSFLILNPLEFPDPIGEPLEPPVAVACDTNRRLSLNTGKATQPEELSPEDFLKRCRETPKKLSPQNPQNPQNLQDPTGSAARIPEIEKELTNTIGQLTVKNYQIAQLGEEQDSYRNAFTAQQLNRREFARDPCSQKAKANLRKLVGGDSNKFEANADRYDTEIVKKAYLVSRTSGLACQQLNPRLREDTTNPSQSTIEMLDTLTRAFRDAHRQIKAQVELRNLMMKNAARQNSANNRMDNKRYREPRTPTSQDSKPTCNPEGLSARLTTLGKATHKIRDLEKRKCKKS</sequence>
<dbReference type="Proteomes" id="UP000541154">
    <property type="component" value="Unassembled WGS sequence"/>
</dbReference>
<evidence type="ECO:0000256" key="1">
    <source>
        <dbReference type="SAM" id="MobiDB-lite"/>
    </source>
</evidence>